<keyword evidence="3" id="KW-1185">Reference proteome</keyword>
<dbReference type="OrthoDB" id="5526542at2"/>
<protein>
    <recommendedName>
        <fullName evidence="4">DUF937 domain-containing protein</fullName>
    </recommendedName>
</protein>
<evidence type="ECO:0000313" key="2">
    <source>
        <dbReference type="EMBL" id="BAQ16782.1"/>
    </source>
</evidence>
<proteinExistence type="predicted"/>
<dbReference type="InterPro" id="IPR009282">
    <property type="entry name" value="DUF937"/>
</dbReference>
<dbReference type="KEGG" id="mcg:GL4_1324"/>
<dbReference type="Proteomes" id="UP000031643">
    <property type="component" value="Chromosome"/>
</dbReference>
<evidence type="ECO:0008006" key="4">
    <source>
        <dbReference type="Google" id="ProtNLM"/>
    </source>
</evidence>
<organism evidence="2 3">
    <name type="scientific">Methyloceanibacter caenitepidi</name>
    <dbReference type="NCBI Taxonomy" id="1384459"/>
    <lineage>
        <taxon>Bacteria</taxon>
        <taxon>Pseudomonadati</taxon>
        <taxon>Pseudomonadota</taxon>
        <taxon>Alphaproteobacteria</taxon>
        <taxon>Hyphomicrobiales</taxon>
        <taxon>Hyphomicrobiaceae</taxon>
        <taxon>Methyloceanibacter</taxon>
    </lineage>
</organism>
<dbReference type="HOGENOM" id="CLU_741477_0_0_5"/>
<dbReference type="AlphaFoldDB" id="A0A0A8K2P6"/>
<evidence type="ECO:0000313" key="3">
    <source>
        <dbReference type="Proteomes" id="UP000031643"/>
    </source>
</evidence>
<gene>
    <name evidence="2" type="ORF">GL4_1324</name>
</gene>
<name>A0A0A8K2P6_9HYPH</name>
<accession>A0A0A8K2P6</accession>
<feature type="compositionally biased region" description="Gly residues" evidence="1">
    <location>
        <begin position="292"/>
        <end position="306"/>
    </location>
</feature>
<feature type="region of interest" description="Disordered" evidence="1">
    <location>
        <begin position="286"/>
        <end position="306"/>
    </location>
</feature>
<dbReference type="EMBL" id="AP014648">
    <property type="protein sequence ID" value="BAQ16782.1"/>
    <property type="molecule type" value="Genomic_DNA"/>
</dbReference>
<dbReference type="Pfam" id="PF06078">
    <property type="entry name" value="DUF937"/>
    <property type="match status" value="1"/>
</dbReference>
<feature type="region of interest" description="Disordered" evidence="1">
    <location>
        <begin position="138"/>
        <end position="262"/>
    </location>
</feature>
<dbReference type="RefSeq" id="WP_052464191.1">
    <property type="nucleotide sequence ID" value="NZ_AP014648.1"/>
</dbReference>
<reference evidence="2 3" key="1">
    <citation type="submission" date="2014-09" db="EMBL/GenBank/DDBJ databases">
        <title>Genome sequencing of Methyloceanibacter caenitepidi Gela4.</title>
        <authorList>
            <person name="Takeuchi M."/>
            <person name="Susumu S."/>
            <person name="Kamagata Y."/>
            <person name="Oshima K."/>
            <person name="Hattori M."/>
            <person name="Iwasaki W."/>
        </authorList>
    </citation>
    <scope>NUCLEOTIDE SEQUENCE [LARGE SCALE GENOMIC DNA]</scope>
    <source>
        <strain evidence="2 3">Gela4</strain>
    </source>
</reference>
<sequence>MANLQEILARSQHGEAMELISRAYDLSPEQTEAAVAALLPAISLGLKRSTATPDGLAALFDVAGRQPSLYTMYDDPDVALSPEGVASGNAVLANLFGSPEASRAVAAHAQRLSGVGGAILEKILPILVGMLLSGLMRGGSGQAEPASREPMPRQPMPRQSAPQQPGPGGGGIFDIFREIFQQGGGSSAPDQPGQSPVPPIGDILDSIGDGRRRPAEPATPKFPIPDVTGELPNTGGQSQPVPRPPASGGDQTFPGGPATPGGDIFGQILKELGKAVQDGRVKPVIVEPGQQAPGGGKAQPQPQGGGILGDILKEILGSALGQGPAARQSLAASGAGAFVFGDALEHGTSIDERDTASLQEIFDRFGAIPPQAD</sequence>
<evidence type="ECO:0000256" key="1">
    <source>
        <dbReference type="SAM" id="MobiDB-lite"/>
    </source>
</evidence>